<keyword evidence="3" id="KW-0175">Coiled coil</keyword>
<evidence type="ECO:0000256" key="6">
    <source>
        <dbReference type="SAM" id="MobiDB-lite"/>
    </source>
</evidence>
<keyword evidence="4 5" id="KW-0539">Nucleus</keyword>
<dbReference type="Proteomes" id="UP000549394">
    <property type="component" value="Unassembled WGS sequence"/>
</dbReference>
<organism evidence="9 10">
    <name type="scientific">Dimorphilus gyrociliatus</name>
    <dbReference type="NCBI Taxonomy" id="2664684"/>
    <lineage>
        <taxon>Eukaryota</taxon>
        <taxon>Metazoa</taxon>
        <taxon>Spiralia</taxon>
        <taxon>Lophotrochozoa</taxon>
        <taxon>Annelida</taxon>
        <taxon>Polychaeta</taxon>
        <taxon>Polychaeta incertae sedis</taxon>
        <taxon>Dinophilidae</taxon>
        <taxon>Dimorphilus</taxon>
    </lineage>
</organism>
<reference evidence="9 10" key="1">
    <citation type="submission" date="2020-08" db="EMBL/GenBank/DDBJ databases">
        <authorList>
            <person name="Hejnol A."/>
        </authorList>
    </citation>
    <scope>NUCLEOTIDE SEQUENCE [LARGE SCALE GENOMIC DNA]</scope>
</reference>
<evidence type="ECO:0000259" key="7">
    <source>
        <dbReference type="Pfam" id="PF03962"/>
    </source>
</evidence>
<evidence type="ECO:0000313" key="10">
    <source>
        <dbReference type="Proteomes" id="UP000549394"/>
    </source>
</evidence>
<feature type="region of interest" description="Disordered" evidence="6">
    <location>
        <begin position="43"/>
        <end position="70"/>
    </location>
</feature>
<proteinExistence type="inferred from homology"/>
<accession>A0A7I8VVA4</accession>
<dbReference type="InterPro" id="IPR040453">
    <property type="entry name" value="Mnd1_HTH"/>
</dbReference>
<dbReference type="OrthoDB" id="273345at2759"/>
<comment type="similarity">
    <text evidence="2 5">Belongs to the MND1 family.</text>
</comment>
<dbReference type="GO" id="GO:0005634">
    <property type="term" value="C:nucleus"/>
    <property type="evidence" value="ECO:0007669"/>
    <property type="project" value="UniProtKB-SubCell"/>
</dbReference>
<feature type="compositionally biased region" description="Basic and acidic residues" evidence="6">
    <location>
        <begin position="44"/>
        <end position="70"/>
    </location>
</feature>
<evidence type="ECO:0000256" key="2">
    <source>
        <dbReference type="ARBA" id="ARBA00005981"/>
    </source>
</evidence>
<feature type="domain" description="Leucine zipper with capping helix" evidence="8">
    <location>
        <begin position="108"/>
        <end position="160"/>
    </location>
</feature>
<comment type="caution">
    <text evidence="9">The sequence shown here is derived from an EMBL/GenBank/DDBJ whole genome shotgun (WGS) entry which is preliminary data.</text>
</comment>
<feature type="domain" description="Mnd1 HTH" evidence="7">
    <location>
        <begin position="1"/>
        <end position="31"/>
    </location>
</feature>
<comment type="subcellular location">
    <subcellularLocation>
        <location evidence="1 5">Nucleus</location>
    </subcellularLocation>
</comment>
<dbReference type="InterPro" id="IPR005647">
    <property type="entry name" value="Mnd1"/>
</dbReference>
<keyword evidence="10" id="KW-1185">Reference proteome</keyword>
<protein>
    <recommendedName>
        <fullName evidence="5">Meiotic nuclear division protein 1 homolog</fullName>
    </recommendedName>
</protein>
<dbReference type="Pfam" id="PF03962">
    <property type="entry name" value="Mnd1"/>
    <property type="match status" value="1"/>
</dbReference>
<dbReference type="PIRSF" id="PIRSF026991">
    <property type="entry name" value="Mnd1"/>
    <property type="match status" value="1"/>
</dbReference>
<dbReference type="GO" id="GO:0003690">
    <property type="term" value="F:double-stranded DNA binding"/>
    <property type="evidence" value="ECO:0007669"/>
    <property type="project" value="InterPro"/>
</dbReference>
<sequence length="161" mass="18650">MTVKDVLQSLCDDAKVDTEKIGTSLYYWSFPSKEFIQLKSSSENLEKSANEKQKRISSKDKEVSQLSVGKEDTEERATYIEEIKRLEERLEKSRQQLKAVSACDPEFLEQLTTEKTVCKEAANRWTENLFTIKSYITNRFNIEEGTINKQFGIPSDLDYVE</sequence>
<dbReference type="GO" id="GO:0007131">
    <property type="term" value="P:reciprocal meiotic recombination"/>
    <property type="evidence" value="ECO:0007669"/>
    <property type="project" value="InterPro"/>
</dbReference>
<evidence type="ECO:0000256" key="1">
    <source>
        <dbReference type="ARBA" id="ARBA00004123"/>
    </source>
</evidence>
<evidence type="ECO:0000313" key="9">
    <source>
        <dbReference type="EMBL" id="CAD5119385.1"/>
    </source>
</evidence>
<dbReference type="AlphaFoldDB" id="A0A7I8VVA4"/>
<evidence type="ECO:0000259" key="8">
    <source>
        <dbReference type="Pfam" id="PF18517"/>
    </source>
</evidence>
<gene>
    <name evidence="9" type="ORF">DGYR_LOCUS7635</name>
</gene>
<dbReference type="InterPro" id="IPR040661">
    <property type="entry name" value="LZ3wCH"/>
</dbReference>
<dbReference type="Pfam" id="PF18517">
    <property type="entry name" value="LZ3wCH"/>
    <property type="match status" value="1"/>
</dbReference>
<dbReference type="EMBL" id="CAJFCJ010000010">
    <property type="protein sequence ID" value="CAD5119385.1"/>
    <property type="molecule type" value="Genomic_DNA"/>
</dbReference>
<name>A0A7I8VVA4_9ANNE</name>
<evidence type="ECO:0000256" key="3">
    <source>
        <dbReference type="ARBA" id="ARBA00023054"/>
    </source>
</evidence>
<evidence type="ECO:0000256" key="4">
    <source>
        <dbReference type="ARBA" id="ARBA00023242"/>
    </source>
</evidence>
<evidence type="ECO:0000256" key="5">
    <source>
        <dbReference type="PIRNR" id="PIRNR026991"/>
    </source>
</evidence>
<comment type="function">
    <text evidence="5">Required for proper homologous chromosome pairing and efficient cross-over and intragenic recombination during meiosis.</text>
</comment>